<proteinExistence type="predicted"/>
<feature type="domain" description="SnoaL-like" evidence="1">
    <location>
        <begin position="150"/>
        <end position="256"/>
    </location>
</feature>
<feature type="domain" description="SnoaL-like" evidence="1">
    <location>
        <begin position="6"/>
        <end position="117"/>
    </location>
</feature>
<evidence type="ECO:0000259" key="1">
    <source>
        <dbReference type="Pfam" id="PF12680"/>
    </source>
</evidence>
<dbReference type="EMBL" id="CP119316">
    <property type="protein sequence ID" value="WEK45788.1"/>
    <property type="molecule type" value="Genomic_DNA"/>
</dbReference>
<evidence type="ECO:0000313" key="3">
    <source>
        <dbReference type="Proteomes" id="UP001218362"/>
    </source>
</evidence>
<dbReference type="InterPro" id="IPR032710">
    <property type="entry name" value="NTF2-like_dom_sf"/>
</dbReference>
<accession>A0AAJ6BNM3</accession>
<dbReference type="InterPro" id="IPR037401">
    <property type="entry name" value="SnoaL-like"/>
</dbReference>
<dbReference type="SUPFAM" id="SSF54427">
    <property type="entry name" value="NTF2-like"/>
    <property type="match status" value="2"/>
</dbReference>
<dbReference type="Pfam" id="PF12680">
    <property type="entry name" value="SnoaL_2"/>
    <property type="match status" value="2"/>
</dbReference>
<protein>
    <submittedName>
        <fullName evidence="2">Nuclear transport factor 2 family protein</fullName>
    </submittedName>
</protein>
<dbReference type="KEGG" id="acob:P0Y56_12210"/>
<name>A0AAJ6BNM3_9SPHN</name>
<reference evidence="2" key="1">
    <citation type="submission" date="2023-03" db="EMBL/GenBank/DDBJ databases">
        <title>Andean soil-derived lignocellulolytic bacterial consortium as a source of novel taxa and putative plastic-active enzymes.</title>
        <authorList>
            <person name="Diaz-Garcia L."/>
            <person name="Chuvochina M."/>
            <person name="Feuerriegel G."/>
            <person name="Bunk B."/>
            <person name="Sproer C."/>
            <person name="Streit W.R."/>
            <person name="Rodriguez L.M."/>
            <person name="Overmann J."/>
            <person name="Jimenez D.J."/>
        </authorList>
    </citation>
    <scope>NUCLEOTIDE SEQUENCE</scope>
    <source>
        <strain evidence="2">MAG 26</strain>
    </source>
</reference>
<dbReference type="AlphaFoldDB" id="A0AAJ6BNM3"/>
<evidence type="ECO:0000313" key="2">
    <source>
        <dbReference type="EMBL" id="WEK45788.1"/>
    </source>
</evidence>
<gene>
    <name evidence="2" type="ORF">P0Y56_12210</name>
</gene>
<organism evidence="2 3">
    <name type="scientific">Candidatus Andeanibacterium colombiense</name>
    <dbReference type="NCBI Taxonomy" id="3121345"/>
    <lineage>
        <taxon>Bacteria</taxon>
        <taxon>Pseudomonadati</taxon>
        <taxon>Pseudomonadota</taxon>
        <taxon>Alphaproteobacteria</taxon>
        <taxon>Sphingomonadales</taxon>
        <taxon>Sphingomonadaceae</taxon>
        <taxon>Candidatus Andeanibacterium</taxon>
    </lineage>
</organism>
<dbReference type="Proteomes" id="UP001218362">
    <property type="component" value="Chromosome"/>
</dbReference>
<sequence>MKLDYQAYEALFNTGDDEALVERFFAPTCRMVSANGVREGHGGLKAFLAWAHDGVREVMRPQRVLSDDGILFAEVDMDFHATKERTDFPFGHLFPGDLVTVKFFVTYTLDEAGRIVELKSMTWPPEKGVTRLPRLGAHPSQVAAFLSYGAAFSNADFERWPKFYTDDMVFSLHAFGIFKGRQAIVDFYLPVFAYLRETVEFERVEATDDHIRAVATSRFTALRDEAASVFGPLKQGDVILAPVIADYTLRGGLISRIEITRNGERVFIPAGETE</sequence>
<dbReference type="Gene3D" id="3.10.450.50">
    <property type="match status" value="2"/>
</dbReference>